<keyword evidence="1" id="KW-0472">Membrane</keyword>
<keyword evidence="3" id="KW-1185">Reference proteome</keyword>
<evidence type="ECO:0000313" key="2">
    <source>
        <dbReference type="EMBL" id="KAJ7323736.1"/>
    </source>
</evidence>
<gene>
    <name evidence="2" type="ORF">OS493_030858</name>
</gene>
<comment type="caution">
    <text evidence="2">The sequence shown here is derived from an EMBL/GenBank/DDBJ whole genome shotgun (WGS) entry which is preliminary data.</text>
</comment>
<keyword evidence="1" id="KW-1133">Transmembrane helix</keyword>
<sequence>MHLLSPVTKQSFPFTYRLANKTVYEEVKNKTVHRFQLEDVFSTLKNRYSFNVTAIPCRPGFKFENTKCSCDKTNEGVLRCSDDSRTVYLKEGHWGGEVNGRLVTYFCPPNYCHCVRKGDLPGCIFNPDHIDDQCDHNRTGVLCGQCQRGLSVGLRWEECIECNGGSWIIAIVIIGVVMVCVVIIILNPSMSSELRGPLFFFQVLPFIFKPNNVVGRNSAFCRRRA</sequence>
<proteinExistence type="predicted"/>
<feature type="transmembrane region" description="Helical" evidence="1">
    <location>
        <begin position="167"/>
        <end position="186"/>
    </location>
</feature>
<dbReference type="EMBL" id="MU827811">
    <property type="protein sequence ID" value="KAJ7323736.1"/>
    <property type="molecule type" value="Genomic_DNA"/>
</dbReference>
<name>A0A9X0CD52_9CNID</name>
<organism evidence="2 3">
    <name type="scientific">Desmophyllum pertusum</name>
    <dbReference type="NCBI Taxonomy" id="174260"/>
    <lineage>
        <taxon>Eukaryota</taxon>
        <taxon>Metazoa</taxon>
        <taxon>Cnidaria</taxon>
        <taxon>Anthozoa</taxon>
        <taxon>Hexacorallia</taxon>
        <taxon>Scleractinia</taxon>
        <taxon>Caryophylliina</taxon>
        <taxon>Caryophylliidae</taxon>
        <taxon>Desmophyllum</taxon>
    </lineage>
</organism>
<dbReference type="AlphaFoldDB" id="A0A9X0CD52"/>
<protein>
    <submittedName>
        <fullName evidence="2">Uncharacterized protein</fullName>
    </submittedName>
</protein>
<evidence type="ECO:0000313" key="3">
    <source>
        <dbReference type="Proteomes" id="UP001163046"/>
    </source>
</evidence>
<keyword evidence="1" id="KW-0812">Transmembrane</keyword>
<dbReference type="Proteomes" id="UP001163046">
    <property type="component" value="Unassembled WGS sequence"/>
</dbReference>
<dbReference type="OrthoDB" id="5958944at2759"/>
<reference evidence="2" key="1">
    <citation type="submission" date="2023-01" db="EMBL/GenBank/DDBJ databases">
        <title>Genome assembly of the deep-sea coral Lophelia pertusa.</title>
        <authorList>
            <person name="Herrera S."/>
            <person name="Cordes E."/>
        </authorList>
    </citation>
    <scope>NUCLEOTIDE SEQUENCE</scope>
    <source>
        <strain evidence="2">USNM1676648</strain>
        <tissue evidence="2">Polyp</tissue>
    </source>
</reference>
<accession>A0A9X0CD52</accession>
<evidence type="ECO:0000256" key="1">
    <source>
        <dbReference type="SAM" id="Phobius"/>
    </source>
</evidence>